<dbReference type="Pfam" id="PF02543">
    <property type="entry name" value="Carbam_trans_N"/>
    <property type="match status" value="1"/>
</dbReference>
<dbReference type="Pfam" id="PF16861">
    <property type="entry name" value="Carbam_trans_C"/>
    <property type="match status" value="1"/>
</dbReference>
<dbReference type="GO" id="GO:0003824">
    <property type="term" value="F:catalytic activity"/>
    <property type="evidence" value="ECO:0007669"/>
    <property type="project" value="InterPro"/>
</dbReference>
<accession>A0A382P5P8</accession>
<dbReference type="EMBL" id="UINC01104191">
    <property type="protein sequence ID" value="SVC67161.1"/>
    <property type="molecule type" value="Genomic_DNA"/>
</dbReference>
<proteinExistence type="inferred from homology"/>
<evidence type="ECO:0000256" key="1">
    <source>
        <dbReference type="ARBA" id="ARBA00006129"/>
    </source>
</evidence>
<sequence>EGKTMGLAPYGTDRYYKDFLEAIKFQNGTMAIESSYQFNKWRKAAGTAYGGRYGNPGTGTGSPRELDMDIAAAAQYALEEALIEIADSAQKTTNSKNLCLAGGVALNSVANKKILDRTAFSNIFVQPASGDDGCALGNALLGWISLLERPRKWRMKNAYAGRSYSSAEVANAVKSYGRWCTPVETENILQTTCRLLAEKNIIGWFQGGSEFGPRSLGHRSILSDTRFAEMKDRLNAKVKHREGFRPFAPSILQECCSDYFDLDCPSPYMLLIADVKKPDAIPASTHVDQTARVQTVNQENNGIFYDLIQEYHRLTGVPVVLNTSFNVAGEPIVETPEDAIRCFLCTNIDYLVLEDTLLRK</sequence>
<feature type="domain" description="Carbamoyltransferase" evidence="2">
    <location>
        <begin position="1"/>
        <end position="140"/>
    </location>
</feature>
<feature type="non-terminal residue" evidence="4">
    <location>
        <position position="360"/>
    </location>
</feature>
<dbReference type="PANTHER" id="PTHR34847">
    <property type="entry name" value="NODULATION PROTEIN U"/>
    <property type="match status" value="1"/>
</dbReference>
<dbReference type="InterPro" id="IPR051338">
    <property type="entry name" value="NodU/CmcH_Carbamoyltrnsfr"/>
</dbReference>
<evidence type="ECO:0000313" key="4">
    <source>
        <dbReference type="EMBL" id="SVC67161.1"/>
    </source>
</evidence>
<dbReference type="SUPFAM" id="SSF53067">
    <property type="entry name" value="Actin-like ATPase domain"/>
    <property type="match status" value="1"/>
</dbReference>
<evidence type="ECO:0000259" key="3">
    <source>
        <dbReference type="Pfam" id="PF16861"/>
    </source>
</evidence>
<comment type="similarity">
    <text evidence="1">Belongs to the NodU/CmcH family.</text>
</comment>
<dbReference type="PANTHER" id="PTHR34847:SF1">
    <property type="entry name" value="NODULATION PROTEIN U"/>
    <property type="match status" value="1"/>
</dbReference>
<dbReference type="InterPro" id="IPR038152">
    <property type="entry name" value="Carbam_trans_C_sf"/>
</dbReference>
<evidence type="ECO:0000259" key="2">
    <source>
        <dbReference type="Pfam" id="PF02543"/>
    </source>
</evidence>
<dbReference type="AlphaFoldDB" id="A0A382P5P8"/>
<evidence type="ECO:0008006" key="5">
    <source>
        <dbReference type="Google" id="ProtNLM"/>
    </source>
</evidence>
<name>A0A382P5P8_9ZZZZ</name>
<feature type="domain" description="Carbamoyltransferase C-terminal" evidence="3">
    <location>
        <begin position="194"/>
        <end position="360"/>
    </location>
</feature>
<dbReference type="InterPro" id="IPR003696">
    <property type="entry name" value="Carbtransf_dom"/>
</dbReference>
<feature type="non-terminal residue" evidence="4">
    <location>
        <position position="1"/>
    </location>
</feature>
<dbReference type="InterPro" id="IPR031730">
    <property type="entry name" value="Carbam_trans_C"/>
</dbReference>
<gene>
    <name evidence="4" type="ORF">METZ01_LOCUS320015</name>
</gene>
<dbReference type="Gene3D" id="3.30.420.40">
    <property type="match status" value="1"/>
</dbReference>
<dbReference type="Gene3D" id="3.90.870.20">
    <property type="entry name" value="Carbamoyltransferase, C-terminal domain"/>
    <property type="match status" value="1"/>
</dbReference>
<organism evidence="4">
    <name type="scientific">marine metagenome</name>
    <dbReference type="NCBI Taxonomy" id="408172"/>
    <lineage>
        <taxon>unclassified sequences</taxon>
        <taxon>metagenomes</taxon>
        <taxon>ecological metagenomes</taxon>
    </lineage>
</organism>
<protein>
    <recommendedName>
        <fullName evidence="5">Carbamoyltransferase C-terminal domain-containing protein</fullName>
    </recommendedName>
</protein>
<dbReference type="InterPro" id="IPR043129">
    <property type="entry name" value="ATPase_NBD"/>
</dbReference>
<reference evidence="4" key="1">
    <citation type="submission" date="2018-05" db="EMBL/GenBank/DDBJ databases">
        <authorList>
            <person name="Lanie J.A."/>
            <person name="Ng W.-L."/>
            <person name="Kazmierczak K.M."/>
            <person name="Andrzejewski T.M."/>
            <person name="Davidsen T.M."/>
            <person name="Wayne K.J."/>
            <person name="Tettelin H."/>
            <person name="Glass J.I."/>
            <person name="Rusch D."/>
            <person name="Podicherti R."/>
            <person name="Tsui H.-C.T."/>
            <person name="Winkler M.E."/>
        </authorList>
    </citation>
    <scope>NUCLEOTIDE SEQUENCE</scope>
</reference>